<dbReference type="PROSITE" id="PS51257">
    <property type="entry name" value="PROKAR_LIPOPROTEIN"/>
    <property type="match status" value="1"/>
</dbReference>
<keyword evidence="1" id="KW-0732">Signal</keyword>
<sequence>MALTRLLSMLLPLFAATGTAAAACSVDAAYPAVQVQGLLTPQPQRQLVSLHQRLGELSGCTIRIVDYPLARLWHTYELGDLPLVIGAIRAPDRDAHGQFYPMLQVQVVLIGRASSPAMTSAGLLASPTARLGVQRGSRSTPAGEKLRAAMESKGQLDYSVDSVQLLRKLQLDRTQAVLSYSILFAMFTADRLTDGLKAQPAPELGTAEAGIYLNASKLDARDAEALRRGMQQLQQEHYLARVLQGKLDRALIVPLPATQPAHKPRK</sequence>
<accession>A0A8J7FWB1</accession>
<proteinExistence type="predicted"/>
<evidence type="ECO:0008006" key="4">
    <source>
        <dbReference type="Google" id="ProtNLM"/>
    </source>
</evidence>
<evidence type="ECO:0000256" key="1">
    <source>
        <dbReference type="SAM" id="SignalP"/>
    </source>
</evidence>
<dbReference type="EMBL" id="JADFUA010000001">
    <property type="protein sequence ID" value="MBE9608090.1"/>
    <property type="molecule type" value="Genomic_DNA"/>
</dbReference>
<dbReference type="Gene3D" id="3.40.190.10">
    <property type="entry name" value="Periplasmic binding protein-like II"/>
    <property type="match status" value="2"/>
</dbReference>
<dbReference type="SUPFAM" id="SSF53850">
    <property type="entry name" value="Periplasmic binding protein-like II"/>
    <property type="match status" value="1"/>
</dbReference>
<organism evidence="2 3">
    <name type="scientific">Chitinilyticum piscinae</name>
    <dbReference type="NCBI Taxonomy" id="2866724"/>
    <lineage>
        <taxon>Bacteria</taxon>
        <taxon>Pseudomonadati</taxon>
        <taxon>Pseudomonadota</taxon>
        <taxon>Betaproteobacteria</taxon>
        <taxon>Neisseriales</taxon>
        <taxon>Chitinibacteraceae</taxon>
        <taxon>Chitinilyticum</taxon>
    </lineage>
</organism>
<evidence type="ECO:0000313" key="2">
    <source>
        <dbReference type="EMBL" id="MBE9608090.1"/>
    </source>
</evidence>
<gene>
    <name evidence="2" type="ORF">INR99_01900</name>
</gene>
<feature type="chain" id="PRO_5035289000" description="Solute-binding protein family 3/N-terminal domain-containing protein" evidence="1">
    <location>
        <begin position="23"/>
        <end position="266"/>
    </location>
</feature>
<dbReference type="Proteomes" id="UP000604481">
    <property type="component" value="Unassembled WGS sequence"/>
</dbReference>
<reference evidence="2 3" key="1">
    <citation type="submission" date="2020-10" db="EMBL/GenBank/DDBJ databases">
        <title>The genome sequence of Chitinilyticum litopenaei 4Y14.</title>
        <authorList>
            <person name="Liu Y."/>
        </authorList>
    </citation>
    <scope>NUCLEOTIDE SEQUENCE [LARGE SCALE GENOMIC DNA]</scope>
    <source>
        <strain evidence="2 3">4Y14</strain>
    </source>
</reference>
<keyword evidence="3" id="KW-1185">Reference proteome</keyword>
<name>A0A8J7FWB1_9NEIS</name>
<protein>
    <recommendedName>
        <fullName evidence="4">Solute-binding protein family 3/N-terminal domain-containing protein</fullName>
    </recommendedName>
</protein>
<feature type="signal peptide" evidence="1">
    <location>
        <begin position="1"/>
        <end position="22"/>
    </location>
</feature>
<evidence type="ECO:0000313" key="3">
    <source>
        <dbReference type="Proteomes" id="UP000604481"/>
    </source>
</evidence>
<dbReference type="RefSeq" id="WP_194114591.1">
    <property type="nucleotide sequence ID" value="NZ_JADFUA010000001.1"/>
</dbReference>
<comment type="caution">
    <text evidence="2">The sequence shown here is derived from an EMBL/GenBank/DDBJ whole genome shotgun (WGS) entry which is preliminary data.</text>
</comment>
<dbReference type="AlphaFoldDB" id="A0A8J7FWB1"/>